<evidence type="ECO:0000313" key="3">
    <source>
        <dbReference type="Proteomes" id="UP001589813"/>
    </source>
</evidence>
<sequence length="928" mass="103894">MNGIKRFVAFALMSAATMIQAQQVIDPLTEKHLANVEYLTGNAVNLNEKVYLFAKEKTNDYVKDLAAHFILEFDPKTQVQRKIADVRRSHFPRKEKYGSYQPDLPEEGIKIGNRLLLKIAPVGYVEWFDPKSESFYSAFAQQPQEELKNCSIQGWENGPLLYCDLNTEGNSLVFRLDAADGLFHPFATTLKASDQIIVKEGLFCLGKTCHEWPNSQKYSLQDESLPTQVVIKHQQLFWFLSNGNVVMQKRHSNEQIILNATALNAEPNKFQVIGISPNHLLYVTKDENGRASQFKRLHFASQKIVQIDTTIFDNNRNWDGSLLVCTQSYSCAQGLPDDSFVMFYGRGGIAQLQSTATQFTSLQQPWFTSKDYCCHGYVDVKPVELNEQLFYVANSCLFVYGSPANNLTARECKGKAPSYLVLPSTKLLELAQVQVTNRTPIRGLITWKDTLLWLEQNEQWRVKSFNPKTQQTSVLDTFSDNLSAKHLMLLPGSTNLWHLRYNKIHRFNPDTQRFEATTTVLEEYQGSDGMLIGDSFYYLSHKEGYEGDTYINTARLNHFDLISGQVQNLKWLPPSSSAIRLLGISNGKVYLSEGILNLSDLAYTANKALARKMESAGGAMVNPTFSNLLKVFEYRQQLFGIAEHYESGWDSGGIFTRNLVKLDLNNQTRNLPTGKPVHFDAYDRPEPRVIQNGDFLFGSWGQQFQPDGTPAQQQFTGEFFSNSIQFLDSTYLLSENQLGQWKQVNGKPVLQGNLLPAQQFADIGASMVELGGKLYYVATDNADGERIRQIQLPNRPPVVKNESATTNNTTKITIAVLANDADPDFDLLTVTDAKATQGLVSILPDQQLSYQPKAGFSGTDDIQYQVTDGRGGVTTGKVSVTITATATEVPPVTKPEAPAEKSGGGFGFGWLALLWLAVGFRRHLSATT</sequence>
<keyword evidence="3" id="KW-1185">Reference proteome</keyword>
<feature type="chain" id="PRO_5046555300" evidence="1">
    <location>
        <begin position="22"/>
        <end position="928"/>
    </location>
</feature>
<dbReference type="EMBL" id="JBHLXP010000004">
    <property type="protein sequence ID" value="MFC0049787.1"/>
    <property type="molecule type" value="Genomic_DNA"/>
</dbReference>
<comment type="caution">
    <text evidence="2">The sequence shown here is derived from an EMBL/GenBank/DDBJ whole genome shotgun (WGS) entry which is preliminary data.</text>
</comment>
<protein>
    <submittedName>
        <fullName evidence="2">Cadherin-like domain-containing protein</fullName>
    </submittedName>
</protein>
<proteinExistence type="predicted"/>
<dbReference type="Pfam" id="PF17963">
    <property type="entry name" value="Big_9"/>
    <property type="match status" value="1"/>
</dbReference>
<organism evidence="2 3">
    <name type="scientific">Rheinheimera tilapiae</name>
    <dbReference type="NCBI Taxonomy" id="875043"/>
    <lineage>
        <taxon>Bacteria</taxon>
        <taxon>Pseudomonadati</taxon>
        <taxon>Pseudomonadota</taxon>
        <taxon>Gammaproteobacteria</taxon>
        <taxon>Chromatiales</taxon>
        <taxon>Chromatiaceae</taxon>
        <taxon>Rheinheimera</taxon>
    </lineage>
</organism>
<dbReference type="RefSeq" id="WP_377246312.1">
    <property type="nucleotide sequence ID" value="NZ_JBHLXP010000004.1"/>
</dbReference>
<name>A0ABV6BFY7_9GAMM</name>
<gene>
    <name evidence="2" type="ORF">ACFFJP_15920</name>
</gene>
<keyword evidence="1" id="KW-0732">Signal</keyword>
<reference evidence="2 3" key="1">
    <citation type="submission" date="2024-09" db="EMBL/GenBank/DDBJ databases">
        <authorList>
            <person name="Sun Q."/>
            <person name="Mori K."/>
        </authorList>
    </citation>
    <scope>NUCLEOTIDE SEQUENCE [LARGE SCALE GENOMIC DNA]</scope>
    <source>
        <strain evidence="2 3">KCTC 23315</strain>
    </source>
</reference>
<accession>A0ABV6BFY7</accession>
<evidence type="ECO:0000256" key="1">
    <source>
        <dbReference type="SAM" id="SignalP"/>
    </source>
</evidence>
<dbReference type="Proteomes" id="UP001589813">
    <property type="component" value="Unassembled WGS sequence"/>
</dbReference>
<dbReference type="Gene3D" id="2.60.40.2810">
    <property type="match status" value="1"/>
</dbReference>
<evidence type="ECO:0000313" key="2">
    <source>
        <dbReference type="EMBL" id="MFC0049787.1"/>
    </source>
</evidence>
<feature type="signal peptide" evidence="1">
    <location>
        <begin position="1"/>
        <end position="21"/>
    </location>
</feature>